<dbReference type="SUPFAM" id="SSF160104">
    <property type="entry name" value="Acetoacetate decarboxylase-like"/>
    <property type="match status" value="1"/>
</dbReference>
<evidence type="ECO:0000313" key="2">
    <source>
        <dbReference type="Proteomes" id="UP000569951"/>
    </source>
</evidence>
<name>A0A841I4H3_9DEIO</name>
<dbReference type="Gene3D" id="2.40.400.10">
    <property type="entry name" value="Acetoacetate decarboxylase-like"/>
    <property type="match status" value="1"/>
</dbReference>
<dbReference type="InterPro" id="IPR010451">
    <property type="entry name" value="Acetoacetate_decarboxylase"/>
</dbReference>
<dbReference type="PANTHER" id="PTHR40518:SF1">
    <property type="entry name" value="ACETOACETATE DECARBOXYLASE"/>
    <property type="match status" value="1"/>
</dbReference>
<comment type="caution">
    <text evidence="1">The sequence shown here is derived from an EMBL/GenBank/DDBJ whole genome shotgun (WGS) entry which is preliminary data.</text>
</comment>
<sequence length="206" mass="22582">MIPPAPWHLTGRGLIIGVRLEDHQVPAVRRERWLPGPGAVMLVDYRHSDAGPYRELLCIPGLYRTPHGLRPHIPVITVSHALSARGGQQHWGLPKTVSDFRVEREGDLEAWTVTQGGAEVLRLLRRAGGPAFALPLGLLPAALRTLWQPTADGARLTTPGGYGWVRPARLEAVRVNGSLFPDFSGSVLGALEVTHFRLTFPRARLS</sequence>
<protein>
    <recommendedName>
        <fullName evidence="3">Acetoacetate decarboxylase</fullName>
    </recommendedName>
</protein>
<accession>A0A841I4H3</accession>
<dbReference type="InterPro" id="IPR023375">
    <property type="entry name" value="ADC_dom_sf"/>
</dbReference>
<dbReference type="RefSeq" id="WP_183987633.1">
    <property type="nucleotide sequence ID" value="NZ_JACHHG010000008.1"/>
</dbReference>
<evidence type="ECO:0008006" key="3">
    <source>
        <dbReference type="Google" id="ProtNLM"/>
    </source>
</evidence>
<reference evidence="1 2" key="1">
    <citation type="submission" date="2020-08" db="EMBL/GenBank/DDBJ databases">
        <title>Genomic Encyclopedia of Type Strains, Phase IV (KMG-IV): sequencing the most valuable type-strain genomes for metagenomic binning, comparative biology and taxonomic classification.</title>
        <authorList>
            <person name="Goeker M."/>
        </authorList>
    </citation>
    <scope>NUCLEOTIDE SEQUENCE [LARGE SCALE GENOMIC DNA]</scope>
    <source>
        <strain evidence="1 2">DSM 21458</strain>
    </source>
</reference>
<dbReference type="Proteomes" id="UP000569951">
    <property type="component" value="Unassembled WGS sequence"/>
</dbReference>
<organism evidence="1 2">
    <name type="scientific">Deinobacterium chartae</name>
    <dbReference type="NCBI Taxonomy" id="521158"/>
    <lineage>
        <taxon>Bacteria</taxon>
        <taxon>Thermotogati</taxon>
        <taxon>Deinococcota</taxon>
        <taxon>Deinococci</taxon>
        <taxon>Deinococcales</taxon>
        <taxon>Deinococcaceae</taxon>
        <taxon>Deinobacterium</taxon>
    </lineage>
</organism>
<dbReference type="Pfam" id="PF06314">
    <property type="entry name" value="ADC"/>
    <property type="match status" value="1"/>
</dbReference>
<dbReference type="GO" id="GO:0016829">
    <property type="term" value="F:lyase activity"/>
    <property type="evidence" value="ECO:0007669"/>
    <property type="project" value="InterPro"/>
</dbReference>
<dbReference type="EMBL" id="JACHHG010000008">
    <property type="protein sequence ID" value="MBB6098882.1"/>
    <property type="molecule type" value="Genomic_DNA"/>
</dbReference>
<gene>
    <name evidence="1" type="ORF">HNR42_002317</name>
</gene>
<dbReference type="PANTHER" id="PTHR40518">
    <property type="entry name" value="ACETOACETATE DECARBOXYLASE"/>
    <property type="match status" value="1"/>
</dbReference>
<keyword evidence="2" id="KW-1185">Reference proteome</keyword>
<evidence type="ECO:0000313" key="1">
    <source>
        <dbReference type="EMBL" id="MBB6098882.1"/>
    </source>
</evidence>
<dbReference type="AlphaFoldDB" id="A0A841I4H3"/>
<proteinExistence type="predicted"/>